<evidence type="ECO:0000313" key="7">
    <source>
        <dbReference type="EMBL" id="VEN55235.1"/>
    </source>
</evidence>
<dbReference type="EMBL" id="CAACVG010010204">
    <property type="protein sequence ID" value="VEN55235.1"/>
    <property type="molecule type" value="Genomic_DNA"/>
</dbReference>
<dbReference type="Pfam" id="PF05485">
    <property type="entry name" value="THAP"/>
    <property type="match status" value="1"/>
</dbReference>
<dbReference type="GO" id="GO:0008270">
    <property type="term" value="F:zinc ion binding"/>
    <property type="evidence" value="ECO:0007669"/>
    <property type="project" value="UniProtKB-KW"/>
</dbReference>
<evidence type="ECO:0000256" key="2">
    <source>
        <dbReference type="ARBA" id="ARBA00022771"/>
    </source>
</evidence>
<evidence type="ECO:0000256" key="1">
    <source>
        <dbReference type="ARBA" id="ARBA00022723"/>
    </source>
</evidence>
<keyword evidence="4 5" id="KW-0238">DNA-binding</keyword>
<dbReference type="PANTHER" id="PTHR46600">
    <property type="entry name" value="THAP DOMAIN-CONTAINING"/>
    <property type="match status" value="1"/>
</dbReference>
<evidence type="ECO:0000313" key="8">
    <source>
        <dbReference type="Proteomes" id="UP000410492"/>
    </source>
</evidence>
<name>A0A653D556_CALMS</name>
<dbReference type="OrthoDB" id="8196774at2759"/>
<dbReference type="Proteomes" id="UP000410492">
    <property type="component" value="Unassembled WGS sequence"/>
</dbReference>
<keyword evidence="8" id="KW-1185">Reference proteome</keyword>
<organism evidence="7 8">
    <name type="scientific">Callosobruchus maculatus</name>
    <name type="common">Southern cowpea weevil</name>
    <name type="synonym">Pulse bruchid</name>
    <dbReference type="NCBI Taxonomy" id="64391"/>
    <lineage>
        <taxon>Eukaryota</taxon>
        <taxon>Metazoa</taxon>
        <taxon>Ecdysozoa</taxon>
        <taxon>Arthropoda</taxon>
        <taxon>Hexapoda</taxon>
        <taxon>Insecta</taxon>
        <taxon>Pterygota</taxon>
        <taxon>Neoptera</taxon>
        <taxon>Endopterygota</taxon>
        <taxon>Coleoptera</taxon>
        <taxon>Polyphaga</taxon>
        <taxon>Cucujiformia</taxon>
        <taxon>Chrysomeloidea</taxon>
        <taxon>Chrysomelidae</taxon>
        <taxon>Bruchinae</taxon>
        <taxon>Bruchini</taxon>
        <taxon>Callosobruchus</taxon>
    </lineage>
</organism>
<dbReference type="PANTHER" id="PTHR46600:SF11">
    <property type="entry name" value="THAP DOMAIN-CONTAINING PROTEIN 10"/>
    <property type="match status" value="1"/>
</dbReference>
<evidence type="ECO:0000259" key="6">
    <source>
        <dbReference type="PROSITE" id="PS50950"/>
    </source>
</evidence>
<gene>
    <name evidence="7" type="ORF">CALMAC_LOCUS14470</name>
</gene>
<accession>A0A653D556</accession>
<evidence type="ECO:0000256" key="4">
    <source>
        <dbReference type="ARBA" id="ARBA00023125"/>
    </source>
</evidence>
<dbReference type="AlphaFoldDB" id="A0A653D556"/>
<sequence length="244" mass="28407">MSNSKSYRYCFVPLCTNTTKKTPGKVFFNVPQDENRRNKWFQAAHRDIPPKTKTKFFCCEDHFDLKDDMYGYIYYTLMGGRAMTKIDVVPHKFDCQPNRKRQTIPHPAEEKRRRQQLIEELLSESSKNVQMVNSQKPNIDTVSANTNENIDVDSAPSNVPSDQKVMMKNEMAAIEQNMKIEIGEVKVEKAEVDAESFGMEQKRLAVKADNYERTDKYIYLQRKSRNYKYCIVPRCTSCGRNGVK</sequence>
<dbReference type="PROSITE" id="PS50950">
    <property type="entry name" value="ZF_THAP"/>
    <property type="match status" value="1"/>
</dbReference>
<dbReference type="GO" id="GO:0043565">
    <property type="term" value="F:sequence-specific DNA binding"/>
    <property type="evidence" value="ECO:0007669"/>
    <property type="project" value="InterPro"/>
</dbReference>
<keyword evidence="3" id="KW-0862">Zinc</keyword>
<evidence type="ECO:0000256" key="5">
    <source>
        <dbReference type="PROSITE-ProRule" id="PRU00309"/>
    </source>
</evidence>
<proteinExistence type="predicted"/>
<dbReference type="InterPro" id="IPR026516">
    <property type="entry name" value="THAP1/10"/>
</dbReference>
<dbReference type="InterPro" id="IPR006612">
    <property type="entry name" value="THAP_Znf"/>
</dbReference>
<keyword evidence="1" id="KW-0479">Metal-binding</keyword>
<reference evidence="7 8" key="1">
    <citation type="submission" date="2019-01" db="EMBL/GenBank/DDBJ databases">
        <authorList>
            <person name="Sayadi A."/>
        </authorList>
    </citation>
    <scope>NUCLEOTIDE SEQUENCE [LARGE SCALE GENOMIC DNA]</scope>
</reference>
<feature type="domain" description="THAP-type" evidence="6">
    <location>
        <begin position="1"/>
        <end position="93"/>
    </location>
</feature>
<dbReference type="SUPFAM" id="SSF57716">
    <property type="entry name" value="Glucocorticoid receptor-like (DNA-binding domain)"/>
    <property type="match status" value="1"/>
</dbReference>
<keyword evidence="2 5" id="KW-0863">Zinc-finger</keyword>
<dbReference type="SMART" id="SM00980">
    <property type="entry name" value="THAP"/>
    <property type="match status" value="1"/>
</dbReference>
<protein>
    <recommendedName>
        <fullName evidence="6">THAP-type domain-containing protein</fullName>
    </recommendedName>
</protein>
<evidence type="ECO:0000256" key="3">
    <source>
        <dbReference type="ARBA" id="ARBA00022833"/>
    </source>
</evidence>